<sequence>MTLAVASFISQNGDPEDPEFRKALTGMMPDQWEYAIRHSKFHEPVQGLNSLDFTVRAMRTTFLRLNSEVGRMMGSFRISGWEGSEYRRTLQESA</sequence>
<feature type="region of interest" description="Disordered" evidence="1">
    <location>
        <begin position="1"/>
        <end position="20"/>
    </location>
</feature>
<keyword evidence="3" id="KW-1185">Reference proteome</keyword>
<evidence type="ECO:0000256" key="1">
    <source>
        <dbReference type="SAM" id="MobiDB-lite"/>
    </source>
</evidence>
<protein>
    <submittedName>
        <fullName evidence="2">Uncharacterized protein</fullName>
    </submittedName>
</protein>
<accession>A0A0B3SC27</accession>
<proteinExistence type="predicted"/>
<name>A0A0B3SC27_9RHOB</name>
<reference evidence="2 3" key="1">
    <citation type="submission" date="2014-10" db="EMBL/GenBank/DDBJ databases">
        <title>Genome sequence of Ponticoccus sp. strain UMTAT08 isolated from clonal culture of toxic dinoflagellate Alexandrium tamiyavanichii.</title>
        <authorList>
            <person name="Gan H.Y."/>
            <person name="Muhd D.-D."/>
            <person name="Mohd Noor M.E."/>
            <person name="Yeong Y.S."/>
            <person name="Usup G."/>
        </authorList>
    </citation>
    <scope>NUCLEOTIDE SEQUENCE [LARGE SCALE GENOMIC DNA]</scope>
    <source>
        <strain evidence="2 3">UMTAT08</strain>
    </source>
</reference>
<dbReference type="AlphaFoldDB" id="A0A0B3SC27"/>
<evidence type="ECO:0000313" key="3">
    <source>
        <dbReference type="Proteomes" id="UP000030960"/>
    </source>
</evidence>
<evidence type="ECO:0000313" key="2">
    <source>
        <dbReference type="EMBL" id="KHQ54251.1"/>
    </source>
</evidence>
<comment type="caution">
    <text evidence="2">The sequence shown here is derived from an EMBL/GenBank/DDBJ whole genome shotgun (WGS) entry which is preliminary data.</text>
</comment>
<organism evidence="2 3">
    <name type="scientific">Mameliella alba</name>
    <dbReference type="NCBI Taxonomy" id="561184"/>
    <lineage>
        <taxon>Bacteria</taxon>
        <taxon>Pseudomonadati</taxon>
        <taxon>Pseudomonadota</taxon>
        <taxon>Alphaproteobacteria</taxon>
        <taxon>Rhodobacterales</taxon>
        <taxon>Roseobacteraceae</taxon>
        <taxon>Mameliella</taxon>
    </lineage>
</organism>
<dbReference type="Proteomes" id="UP000030960">
    <property type="component" value="Unassembled WGS sequence"/>
</dbReference>
<dbReference type="EMBL" id="JSUQ01000003">
    <property type="protein sequence ID" value="KHQ54251.1"/>
    <property type="molecule type" value="Genomic_DNA"/>
</dbReference>
<gene>
    <name evidence="2" type="ORF">OA50_00842</name>
</gene>